<dbReference type="InterPro" id="IPR025711">
    <property type="entry name" value="PepSY"/>
</dbReference>
<accession>A0A437SUS6</accession>
<dbReference type="Gene3D" id="3.10.450.40">
    <property type="match status" value="2"/>
</dbReference>
<evidence type="ECO:0000313" key="2">
    <source>
        <dbReference type="EMBL" id="RVU70686.1"/>
    </source>
</evidence>
<feature type="domain" description="PepSY" evidence="1">
    <location>
        <begin position="137"/>
        <end position="195"/>
    </location>
</feature>
<protein>
    <recommendedName>
        <fullName evidence="1">PepSY domain-containing protein</fullName>
    </recommendedName>
</protein>
<comment type="caution">
    <text evidence="2">The sequence shown here is derived from an EMBL/GenBank/DDBJ whole genome shotgun (WGS) entry which is preliminary data.</text>
</comment>
<dbReference type="RefSeq" id="WP_103660876.1">
    <property type="nucleotide sequence ID" value="NZ_ML136882.1"/>
</dbReference>
<keyword evidence="3" id="KW-1185">Reference proteome</keyword>
<proteinExistence type="predicted"/>
<name>A0A437SUS6_9LACO</name>
<evidence type="ECO:0000259" key="1">
    <source>
        <dbReference type="Pfam" id="PF03413"/>
    </source>
</evidence>
<dbReference type="Pfam" id="PF03413">
    <property type="entry name" value="PepSY"/>
    <property type="match status" value="2"/>
</dbReference>
<feature type="domain" description="PepSY" evidence="1">
    <location>
        <begin position="58"/>
        <end position="115"/>
    </location>
</feature>
<evidence type="ECO:0000313" key="3">
    <source>
        <dbReference type="Proteomes" id="UP000288291"/>
    </source>
</evidence>
<reference evidence="2 3" key="1">
    <citation type="submission" date="2018-12" db="EMBL/GenBank/DDBJ databases">
        <authorList>
            <person name="Meng J."/>
        </authorList>
    </citation>
    <scope>NUCLEOTIDE SEQUENCE [LARGE SCALE GENOMIC DNA]</scope>
    <source>
        <strain evidence="2 3">HT111-2</strain>
    </source>
</reference>
<organism evidence="2 3">
    <name type="scientific">Lactobacillus xujianguonis</name>
    <dbReference type="NCBI Taxonomy" id="2495899"/>
    <lineage>
        <taxon>Bacteria</taxon>
        <taxon>Bacillati</taxon>
        <taxon>Bacillota</taxon>
        <taxon>Bacilli</taxon>
        <taxon>Lactobacillales</taxon>
        <taxon>Lactobacillaceae</taxon>
        <taxon>Lactobacillus</taxon>
    </lineage>
</organism>
<gene>
    <name evidence="2" type="ORF">EJK17_06075</name>
</gene>
<dbReference type="EMBL" id="RXIA01000014">
    <property type="protein sequence ID" value="RVU70686.1"/>
    <property type="molecule type" value="Genomic_DNA"/>
</dbReference>
<sequence length="196" mass="22072">MKKIITYTGVLLVGIGLGSSSSIYLMHKNKPVQHFSFSKKNNSEPATPLAATNTPALKISQTKAITYFHRLYSQAKLTAISLKIENNSYIYEISGFDEQKDCNIRIDATNDKIIGQSTLRLEYLNDDINELNLKKLISRQTASQLAVKAANGGQAQEWQLEYDTNYDEPIWTVTLVKDNEVQTLRINAVTKEILDK</sequence>
<dbReference type="AlphaFoldDB" id="A0A437SUS6"/>
<dbReference type="Proteomes" id="UP000288291">
    <property type="component" value="Unassembled WGS sequence"/>
</dbReference>